<evidence type="ECO:0000256" key="1">
    <source>
        <dbReference type="ARBA" id="ARBA00004141"/>
    </source>
</evidence>
<accession>A0AAJ0D7W8</accession>
<name>A0AAJ0D7W8_9PEZI</name>
<evidence type="ECO:0000256" key="6">
    <source>
        <dbReference type="SAM" id="Phobius"/>
    </source>
</evidence>
<reference evidence="7" key="1">
    <citation type="submission" date="2023-04" db="EMBL/GenBank/DDBJ databases">
        <title>Black Yeasts Isolated from many extreme environments.</title>
        <authorList>
            <person name="Coleine C."/>
            <person name="Stajich J.E."/>
            <person name="Selbmann L."/>
        </authorList>
    </citation>
    <scope>NUCLEOTIDE SEQUENCE</scope>
    <source>
        <strain evidence="7">CCFEE 5312</strain>
    </source>
</reference>
<evidence type="ECO:0000256" key="2">
    <source>
        <dbReference type="ARBA" id="ARBA00008974"/>
    </source>
</evidence>
<feature type="transmembrane region" description="Helical" evidence="6">
    <location>
        <begin position="107"/>
        <end position="129"/>
    </location>
</feature>
<dbReference type="NCBIfam" id="TIGR00800">
    <property type="entry name" value="ncs1"/>
    <property type="match status" value="1"/>
</dbReference>
<feature type="transmembrane region" description="Helical" evidence="6">
    <location>
        <begin position="395"/>
        <end position="415"/>
    </location>
</feature>
<dbReference type="GO" id="GO:0005886">
    <property type="term" value="C:plasma membrane"/>
    <property type="evidence" value="ECO:0007669"/>
    <property type="project" value="TreeGrafter"/>
</dbReference>
<feature type="transmembrane region" description="Helical" evidence="6">
    <location>
        <begin position="344"/>
        <end position="369"/>
    </location>
</feature>
<evidence type="ECO:0000256" key="5">
    <source>
        <dbReference type="ARBA" id="ARBA00023136"/>
    </source>
</evidence>
<comment type="similarity">
    <text evidence="2">Belongs to the purine-cytosine permease (2.A.39) family.</text>
</comment>
<dbReference type="FunFam" id="1.10.4160.10:FF:000001">
    <property type="entry name" value="Uracil permease, putative"/>
    <property type="match status" value="1"/>
</dbReference>
<sequence>MPSTLHRNSASVTCLASSSWEPASSDWAREHSFVYEDTPLLRRRQNLKFVDYCAAAMEKVRNSKLAYYADKLAVESEPGLTHAQLMLANYDLAPVEPARRQWRGRNFVAFWIADSFNINTWMIASASILDGLSWWQAWLCVWIGYAIAGCFICLTGRIGATYHISFPVIGRASFGIWGSLWPVLNRAAMACIWYGVQSWIGGTCVKLMIRSIWPSWDDYALGGSKNTMPASSGTDTRDFVSFFLFWAGSLPFLWFPVHKIRHLFTVKAYVVPTAGIAFFIWAIVRANGIGPIVNQPAKAKGSELGWAVVKGIMSSIANFATLIVNDPDFSRFARRPKDALWSQLFTIPCGFALTSFIGIIVSSSSTIIYGETIWSPLDLLQAFLEDPKVGGATRFGVFVIAAAFVLAQLGTNIAANSVSAGTDMTALLPRYLNIRRGSYICAIVGLVMCPWHLLSSSNNFTTYLSAYSVFLSSIAGVMISDYYFVRRGYLQTRDLYSAQRTGPYWYTLGIHWRGYTAYICGILINVVGFAGAVGTKVPIGATYIYNVNFFAGFIVSSFIYWLLCKLSPIPATSDVWHEVDEDATGRNNSLVYGVDGYDSEYAQPHEDVKGVPRWSEGDL</sequence>
<evidence type="ECO:0000256" key="3">
    <source>
        <dbReference type="ARBA" id="ARBA00022692"/>
    </source>
</evidence>
<dbReference type="GO" id="GO:0015205">
    <property type="term" value="F:nucleobase transmembrane transporter activity"/>
    <property type="evidence" value="ECO:0007669"/>
    <property type="project" value="TreeGrafter"/>
</dbReference>
<keyword evidence="5 6" id="KW-0472">Membrane</keyword>
<evidence type="ECO:0000313" key="7">
    <source>
        <dbReference type="EMBL" id="KAK3048379.1"/>
    </source>
</evidence>
<feature type="transmembrane region" description="Helical" evidence="6">
    <location>
        <begin position="135"/>
        <end position="154"/>
    </location>
</feature>
<gene>
    <name evidence="7" type="primary">fur4</name>
    <name evidence="7" type="ORF">LTR09_010210</name>
</gene>
<organism evidence="7 8">
    <name type="scientific">Extremus antarcticus</name>
    <dbReference type="NCBI Taxonomy" id="702011"/>
    <lineage>
        <taxon>Eukaryota</taxon>
        <taxon>Fungi</taxon>
        <taxon>Dikarya</taxon>
        <taxon>Ascomycota</taxon>
        <taxon>Pezizomycotina</taxon>
        <taxon>Dothideomycetes</taxon>
        <taxon>Dothideomycetidae</taxon>
        <taxon>Mycosphaerellales</taxon>
        <taxon>Extremaceae</taxon>
        <taxon>Extremus</taxon>
    </lineage>
</organism>
<proteinExistence type="inferred from homology"/>
<dbReference type="Gene3D" id="1.10.4160.10">
    <property type="entry name" value="Hydantoin permease"/>
    <property type="match status" value="1"/>
</dbReference>
<dbReference type="AlphaFoldDB" id="A0AAJ0D7W8"/>
<evidence type="ECO:0000313" key="8">
    <source>
        <dbReference type="Proteomes" id="UP001271007"/>
    </source>
</evidence>
<dbReference type="InterPro" id="IPR012681">
    <property type="entry name" value="NCS1"/>
</dbReference>
<dbReference type="InterPro" id="IPR045225">
    <property type="entry name" value="Uracil/uridine/allantoin_perm"/>
</dbReference>
<keyword evidence="3 6" id="KW-0812">Transmembrane</keyword>
<feature type="transmembrane region" description="Helical" evidence="6">
    <location>
        <begin position="239"/>
        <end position="257"/>
    </location>
</feature>
<evidence type="ECO:0000256" key="4">
    <source>
        <dbReference type="ARBA" id="ARBA00022989"/>
    </source>
</evidence>
<protein>
    <submittedName>
        <fullName evidence="7">Uracil permease</fullName>
    </submittedName>
</protein>
<comment type="subcellular location">
    <subcellularLocation>
        <location evidence="1">Membrane</location>
        <topology evidence="1">Multi-pass membrane protein</topology>
    </subcellularLocation>
</comment>
<feature type="transmembrane region" description="Helical" evidence="6">
    <location>
        <begin position="436"/>
        <end position="454"/>
    </location>
</feature>
<comment type="caution">
    <text evidence="7">The sequence shown here is derived from an EMBL/GenBank/DDBJ whole genome shotgun (WGS) entry which is preliminary data.</text>
</comment>
<dbReference type="CDD" id="cd11482">
    <property type="entry name" value="SLC-NCS1sbd_NRT1-like"/>
    <property type="match status" value="1"/>
</dbReference>
<dbReference type="EMBL" id="JAWDJX010000049">
    <property type="protein sequence ID" value="KAK3048379.1"/>
    <property type="molecule type" value="Genomic_DNA"/>
</dbReference>
<feature type="transmembrane region" description="Helical" evidence="6">
    <location>
        <begin position="515"/>
        <end position="537"/>
    </location>
</feature>
<dbReference type="Pfam" id="PF02133">
    <property type="entry name" value="Transp_cyt_pur"/>
    <property type="match status" value="1"/>
</dbReference>
<feature type="transmembrane region" description="Helical" evidence="6">
    <location>
        <begin position="543"/>
        <end position="563"/>
    </location>
</feature>
<feature type="transmembrane region" description="Helical" evidence="6">
    <location>
        <begin position="466"/>
        <end position="485"/>
    </location>
</feature>
<dbReference type="PANTHER" id="PTHR30618">
    <property type="entry name" value="NCS1 FAMILY PURINE/PYRIMIDINE TRANSPORTER"/>
    <property type="match status" value="1"/>
</dbReference>
<dbReference type="PANTHER" id="PTHR30618:SF2">
    <property type="entry name" value="ALLANTOIN PERMEASE-RELATED"/>
    <property type="match status" value="1"/>
</dbReference>
<dbReference type="InterPro" id="IPR001248">
    <property type="entry name" value="Pur-cyt_permease"/>
</dbReference>
<keyword evidence="8" id="KW-1185">Reference proteome</keyword>
<keyword evidence="4 6" id="KW-1133">Transmembrane helix</keyword>
<feature type="transmembrane region" description="Helical" evidence="6">
    <location>
        <begin position="264"/>
        <end position="284"/>
    </location>
</feature>
<dbReference type="Proteomes" id="UP001271007">
    <property type="component" value="Unassembled WGS sequence"/>
</dbReference>